<sequence length="130" mass="14986">MNYVRSKLGMEKSCSCIAMVGIQNWYDLGSRSIGRLGQNRYMASDEFTNVNYIKVTTHASTPRWRVLWRRINKEKKRIFRPTSTPIRVAYDPSSYLKNFDEGSACSEADDIVSRSFTARFVDPSRISQSN</sequence>
<accession>A0A200QNI7</accession>
<dbReference type="Proteomes" id="UP000195402">
    <property type="component" value="Unassembled WGS sequence"/>
</dbReference>
<reference evidence="1 2" key="1">
    <citation type="journal article" date="2017" name="Mol. Plant">
        <title>The Genome of Medicinal Plant Macleaya cordata Provides New Insights into Benzylisoquinoline Alkaloids Metabolism.</title>
        <authorList>
            <person name="Liu X."/>
            <person name="Liu Y."/>
            <person name="Huang P."/>
            <person name="Ma Y."/>
            <person name="Qing Z."/>
            <person name="Tang Q."/>
            <person name="Cao H."/>
            <person name="Cheng P."/>
            <person name="Zheng Y."/>
            <person name="Yuan Z."/>
            <person name="Zhou Y."/>
            <person name="Liu J."/>
            <person name="Tang Z."/>
            <person name="Zhuo Y."/>
            <person name="Zhang Y."/>
            <person name="Yu L."/>
            <person name="Huang J."/>
            <person name="Yang P."/>
            <person name="Peng Q."/>
            <person name="Zhang J."/>
            <person name="Jiang W."/>
            <person name="Zhang Z."/>
            <person name="Lin K."/>
            <person name="Ro D.K."/>
            <person name="Chen X."/>
            <person name="Xiong X."/>
            <person name="Shang Y."/>
            <person name="Huang S."/>
            <person name="Zeng J."/>
        </authorList>
    </citation>
    <scope>NUCLEOTIDE SEQUENCE [LARGE SCALE GENOMIC DNA]</scope>
    <source>
        <strain evidence="2">cv. BLH2017</strain>
        <tissue evidence="1">Root</tissue>
    </source>
</reference>
<evidence type="ECO:0000313" key="1">
    <source>
        <dbReference type="EMBL" id="OVA12043.1"/>
    </source>
</evidence>
<protein>
    <submittedName>
        <fullName evidence="1">Uncharacterized protein</fullName>
    </submittedName>
</protein>
<dbReference type="AlphaFoldDB" id="A0A200QNI7"/>
<dbReference type="PANTHER" id="PTHR33168">
    <property type="entry name" value="STRESS INDUCED PROTEIN-RELATED"/>
    <property type="match status" value="1"/>
</dbReference>
<name>A0A200QNI7_MACCD</name>
<proteinExistence type="predicted"/>
<dbReference type="STRING" id="56857.A0A200QNI7"/>
<comment type="caution">
    <text evidence="1">The sequence shown here is derived from an EMBL/GenBank/DDBJ whole genome shotgun (WGS) entry which is preliminary data.</text>
</comment>
<dbReference type="OrthoDB" id="1688035at2759"/>
<gene>
    <name evidence="1" type="ORF">BVC80_1487g11</name>
</gene>
<organism evidence="1 2">
    <name type="scientific">Macleaya cordata</name>
    <name type="common">Five-seeded plume-poppy</name>
    <name type="synonym">Bocconia cordata</name>
    <dbReference type="NCBI Taxonomy" id="56857"/>
    <lineage>
        <taxon>Eukaryota</taxon>
        <taxon>Viridiplantae</taxon>
        <taxon>Streptophyta</taxon>
        <taxon>Embryophyta</taxon>
        <taxon>Tracheophyta</taxon>
        <taxon>Spermatophyta</taxon>
        <taxon>Magnoliopsida</taxon>
        <taxon>Ranunculales</taxon>
        <taxon>Papaveraceae</taxon>
        <taxon>Papaveroideae</taxon>
        <taxon>Macleaya</taxon>
    </lineage>
</organism>
<keyword evidence="2" id="KW-1185">Reference proteome</keyword>
<dbReference type="InParanoid" id="A0A200QNI7"/>
<evidence type="ECO:0000313" key="2">
    <source>
        <dbReference type="Proteomes" id="UP000195402"/>
    </source>
</evidence>
<dbReference type="OMA" id="SCSCIAM"/>
<dbReference type="EMBL" id="MVGT01001429">
    <property type="protein sequence ID" value="OVA12043.1"/>
    <property type="molecule type" value="Genomic_DNA"/>
</dbReference>
<dbReference type="FunCoup" id="A0A200QNI7">
    <property type="interactions" value="74"/>
</dbReference>